<keyword evidence="3" id="KW-1185">Reference proteome</keyword>
<dbReference type="PANTHER" id="PTHR31701">
    <property type="entry name" value="ENDOPLASMIC RETICULUM MEMBRANE-ASSOCIATED RNA DEGRADATION PROTEIN"/>
    <property type="match status" value="1"/>
</dbReference>
<feature type="transmembrane region" description="Helical" evidence="1">
    <location>
        <begin position="603"/>
        <end position="625"/>
    </location>
</feature>
<evidence type="ECO:0000256" key="1">
    <source>
        <dbReference type="SAM" id="Phobius"/>
    </source>
</evidence>
<keyword evidence="1" id="KW-0472">Membrane</keyword>
<sequence>MAEKELCRALASECHTTALSVRLRDLISRIGLLVDQVNDHDHVSFCDFLCFERCASFLPDSDNTVQYFENSVQALAPVIKKSQDILKKMSVDVFKRKYNQFFLWTGNENVFMDCFNMLSFSHEEENILCLLLLSSAIERALGNVYLLKGSQCPALLKDLLASSELGSVLGSSTIQILQVLMGPPISLNLRNVAWHGFFSEGELPPRYIYFLLHIVASIGKLLESQNIHVDDIPFRSFVSLASTDDVAYQFPRIPCEAEHSLQQVIVKSWMVNQTNMHMFQLAFRCYSEKMYGKCAVLLFPLLEHALRRLFVLANHCPARLITAEATTLFTTFEEILEKNLSDGTQNMVPDLLGESCMDFLHDLLTYPCGPRARDKLGHGEVDFTAVPGSLCQVLLTLLGFMAARFTTEGLTSSAQNLLAPIQTSFDNYQSIFHSIAILRSKMLTLSLDASMLQSDTTFSPLLESWKPEDGLDCFISEESVFPSVHYRLQIFIENISEQMEKDFADKWTGVKEKLLIAFSDTEKALSDLVKFRVHSLYRWQKEATSEASTGVKVSESEIVGLLTRIVGEVLTCLCQTRAALVLRQQQLTAKQLRSRQRENFKKLLAFVPSISLFCQFVLALSAWLFCRLDHYNNWDNKTCKALQRFLKSALQTSENLRTFTSTDKNKWVEAGKITLSLLETAGSFSKSVVLSPPAPV</sequence>
<feature type="domain" description="DUF4209" evidence="2">
    <location>
        <begin position="137"/>
        <end position="218"/>
    </location>
</feature>
<protein>
    <submittedName>
        <fullName evidence="4">Endoplasmic reticulum membrane-associated RNA degradation protein</fullName>
    </submittedName>
</protein>
<evidence type="ECO:0000313" key="3">
    <source>
        <dbReference type="Proteomes" id="UP000694888"/>
    </source>
</evidence>
<reference evidence="4" key="1">
    <citation type="submission" date="2025-08" db="UniProtKB">
        <authorList>
            <consortium name="RefSeq"/>
        </authorList>
    </citation>
    <scope>IDENTIFICATION</scope>
</reference>
<name>A0ABM0K3Z3_APLCA</name>
<dbReference type="InterPro" id="IPR039635">
    <property type="entry name" value="ERMARD"/>
</dbReference>
<keyword evidence="1" id="KW-1133">Transmembrane helix</keyword>
<evidence type="ECO:0000259" key="2">
    <source>
        <dbReference type="Pfam" id="PF13910"/>
    </source>
</evidence>
<dbReference type="GeneID" id="101851441"/>
<dbReference type="RefSeq" id="XP_005108210.2">
    <property type="nucleotide sequence ID" value="XM_005108153.3"/>
</dbReference>
<proteinExistence type="predicted"/>
<dbReference type="PANTHER" id="PTHR31701:SF2">
    <property type="entry name" value="ENDOPLASMIC RETICULUM MEMBRANE-ASSOCIATED RNA DEGRADATION PROTEIN"/>
    <property type="match status" value="1"/>
</dbReference>
<organism evidence="3 4">
    <name type="scientific">Aplysia californica</name>
    <name type="common">California sea hare</name>
    <dbReference type="NCBI Taxonomy" id="6500"/>
    <lineage>
        <taxon>Eukaryota</taxon>
        <taxon>Metazoa</taxon>
        <taxon>Spiralia</taxon>
        <taxon>Lophotrochozoa</taxon>
        <taxon>Mollusca</taxon>
        <taxon>Gastropoda</taxon>
        <taxon>Heterobranchia</taxon>
        <taxon>Euthyneura</taxon>
        <taxon>Tectipleura</taxon>
        <taxon>Aplysiida</taxon>
        <taxon>Aplysioidea</taxon>
        <taxon>Aplysiidae</taxon>
        <taxon>Aplysia</taxon>
    </lineage>
</organism>
<dbReference type="InterPro" id="IPR025209">
    <property type="entry name" value="DUF4209"/>
</dbReference>
<dbReference type="Proteomes" id="UP000694888">
    <property type="component" value="Unplaced"/>
</dbReference>
<gene>
    <name evidence="4" type="primary">LOC101851441</name>
</gene>
<evidence type="ECO:0000313" key="4">
    <source>
        <dbReference type="RefSeq" id="XP_005108210.2"/>
    </source>
</evidence>
<accession>A0ABM0K3Z3</accession>
<keyword evidence="1" id="KW-0812">Transmembrane</keyword>
<dbReference type="Pfam" id="PF13910">
    <property type="entry name" value="DUF4209"/>
    <property type="match status" value="1"/>
</dbReference>